<organism evidence="3 4">
    <name type="scientific">Planomonospora corallina</name>
    <dbReference type="NCBI Taxonomy" id="1806052"/>
    <lineage>
        <taxon>Bacteria</taxon>
        <taxon>Bacillati</taxon>
        <taxon>Actinomycetota</taxon>
        <taxon>Actinomycetes</taxon>
        <taxon>Streptosporangiales</taxon>
        <taxon>Streptosporangiaceae</taxon>
        <taxon>Planomonospora</taxon>
    </lineage>
</organism>
<keyword evidence="2" id="KW-0812">Transmembrane</keyword>
<keyword evidence="4" id="KW-1185">Reference proteome</keyword>
<dbReference type="Proteomes" id="UP001595850">
    <property type="component" value="Unassembled WGS sequence"/>
</dbReference>
<sequence>MTENAPERPPYREVPTAAGPPGRAPSPEPPLPALTRALTGPPGRWLLPATALAGLLTLYGASAPGGHLLTQAGGALALLALAVVWIPRFTVGLLRADGRPGLRRHWVRWAAAPLMVVAVSGLIALEVPFSARFALSEASLERFAREVSAGSEPGDGGDRRVGLYPIASVDRAGNAVLLEVADTGFLDRHGFAWSPSGAPPEGEGSSYSYVHLHGPWYEWRERW</sequence>
<proteinExistence type="predicted"/>
<keyword evidence="2" id="KW-1133">Transmembrane helix</keyword>
<evidence type="ECO:0008006" key="5">
    <source>
        <dbReference type="Google" id="ProtNLM"/>
    </source>
</evidence>
<evidence type="ECO:0000313" key="4">
    <source>
        <dbReference type="Proteomes" id="UP001595850"/>
    </source>
</evidence>
<reference evidence="4" key="1">
    <citation type="journal article" date="2019" name="Int. J. Syst. Evol. Microbiol.">
        <title>The Global Catalogue of Microorganisms (GCM) 10K type strain sequencing project: providing services to taxonomists for standard genome sequencing and annotation.</title>
        <authorList>
            <consortium name="The Broad Institute Genomics Platform"/>
            <consortium name="The Broad Institute Genome Sequencing Center for Infectious Disease"/>
            <person name="Wu L."/>
            <person name="Ma J."/>
        </authorList>
    </citation>
    <scope>NUCLEOTIDE SEQUENCE [LARGE SCALE GENOMIC DNA]</scope>
    <source>
        <strain evidence="4">TBRC 4489</strain>
    </source>
</reference>
<feature type="transmembrane region" description="Helical" evidence="2">
    <location>
        <begin position="106"/>
        <end position="125"/>
    </location>
</feature>
<evidence type="ECO:0000256" key="2">
    <source>
        <dbReference type="SAM" id="Phobius"/>
    </source>
</evidence>
<comment type="caution">
    <text evidence="3">The sequence shown here is derived from an EMBL/GenBank/DDBJ whole genome shotgun (WGS) entry which is preliminary data.</text>
</comment>
<accession>A0ABV8IFN3</accession>
<protein>
    <recommendedName>
        <fullName evidence="5">DUF1109 domain-containing protein</fullName>
    </recommendedName>
</protein>
<gene>
    <name evidence="3" type="ORF">ACFOWE_28760</name>
</gene>
<feature type="transmembrane region" description="Helical" evidence="2">
    <location>
        <begin position="68"/>
        <end position="86"/>
    </location>
</feature>
<dbReference type="EMBL" id="JBHSBM010000042">
    <property type="protein sequence ID" value="MFC4062311.1"/>
    <property type="molecule type" value="Genomic_DNA"/>
</dbReference>
<feature type="transmembrane region" description="Helical" evidence="2">
    <location>
        <begin position="45"/>
        <end position="61"/>
    </location>
</feature>
<evidence type="ECO:0000313" key="3">
    <source>
        <dbReference type="EMBL" id="MFC4062311.1"/>
    </source>
</evidence>
<name>A0ABV8IFN3_9ACTN</name>
<feature type="compositionally biased region" description="Pro residues" evidence="1">
    <location>
        <begin position="22"/>
        <end position="32"/>
    </location>
</feature>
<feature type="compositionally biased region" description="Basic and acidic residues" evidence="1">
    <location>
        <begin position="1"/>
        <end position="11"/>
    </location>
</feature>
<feature type="region of interest" description="Disordered" evidence="1">
    <location>
        <begin position="1"/>
        <end position="35"/>
    </location>
</feature>
<dbReference type="RefSeq" id="WP_377293313.1">
    <property type="nucleotide sequence ID" value="NZ_JBHSBM010000042.1"/>
</dbReference>
<keyword evidence="2" id="KW-0472">Membrane</keyword>
<evidence type="ECO:0000256" key="1">
    <source>
        <dbReference type="SAM" id="MobiDB-lite"/>
    </source>
</evidence>